<proteinExistence type="predicted"/>
<sequence length="280" mass="30750">MPPASSSFTALNVASDVVPEYMGSFMLAAPPNTDLWRKPPSRDTSTAPVLYTALRNPFIAAEVTVSADWELEWDQGGLVIFAGAPPGQTTPTGTSSEAPNVISISLDNSTPTPVPTSNTHHRRRSSNSRIPIPESGHQPPRPRSPPPAYIAPAPASKWAKVGLEFCNNACHATSVVANSEGADWSLTSLPAYHARRLDLRVKFERIGYALWVWYEDEMLGWKKLREVTWFFWGVEDKAVRVGVYASRPANFGASMFDRRNGGSNVGMRNLCVDFEGLEIF</sequence>
<protein>
    <submittedName>
        <fullName evidence="1">Uncharacterized protein</fullName>
    </submittedName>
</protein>
<reference evidence="1" key="1">
    <citation type="journal article" date="2020" name="Stud. Mycol.">
        <title>101 Dothideomycetes genomes: a test case for predicting lifestyles and emergence of pathogens.</title>
        <authorList>
            <person name="Haridas S."/>
            <person name="Albert R."/>
            <person name="Binder M."/>
            <person name="Bloem J."/>
            <person name="Labutti K."/>
            <person name="Salamov A."/>
            <person name="Andreopoulos B."/>
            <person name="Baker S."/>
            <person name="Barry K."/>
            <person name="Bills G."/>
            <person name="Bluhm B."/>
            <person name="Cannon C."/>
            <person name="Castanera R."/>
            <person name="Culley D."/>
            <person name="Daum C."/>
            <person name="Ezra D."/>
            <person name="Gonzalez J."/>
            <person name="Henrissat B."/>
            <person name="Kuo A."/>
            <person name="Liang C."/>
            <person name="Lipzen A."/>
            <person name="Lutzoni F."/>
            <person name="Magnuson J."/>
            <person name="Mondo S."/>
            <person name="Nolan M."/>
            <person name="Ohm R."/>
            <person name="Pangilinan J."/>
            <person name="Park H.-J."/>
            <person name="Ramirez L."/>
            <person name="Alfaro M."/>
            <person name="Sun H."/>
            <person name="Tritt A."/>
            <person name="Yoshinaga Y."/>
            <person name="Zwiers L.-H."/>
            <person name="Turgeon B."/>
            <person name="Goodwin S."/>
            <person name="Spatafora J."/>
            <person name="Crous P."/>
            <person name="Grigoriev I."/>
        </authorList>
    </citation>
    <scope>NUCLEOTIDE SEQUENCE</scope>
    <source>
        <strain evidence="1">CBS 525.71</strain>
    </source>
</reference>
<name>A0ACB6S5Y4_9PLEO</name>
<comment type="caution">
    <text evidence="1">The sequence shown here is derived from an EMBL/GenBank/DDBJ whole genome shotgun (WGS) entry which is preliminary data.</text>
</comment>
<keyword evidence="2" id="KW-1185">Reference proteome</keyword>
<evidence type="ECO:0000313" key="1">
    <source>
        <dbReference type="EMBL" id="KAF2629402.1"/>
    </source>
</evidence>
<evidence type="ECO:0000313" key="2">
    <source>
        <dbReference type="Proteomes" id="UP000799754"/>
    </source>
</evidence>
<dbReference type="EMBL" id="MU006710">
    <property type="protein sequence ID" value="KAF2629402.1"/>
    <property type="molecule type" value="Genomic_DNA"/>
</dbReference>
<organism evidence="1 2">
    <name type="scientific">Macroventuria anomochaeta</name>
    <dbReference type="NCBI Taxonomy" id="301207"/>
    <lineage>
        <taxon>Eukaryota</taxon>
        <taxon>Fungi</taxon>
        <taxon>Dikarya</taxon>
        <taxon>Ascomycota</taxon>
        <taxon>Pezizomycotina</taxon>
        <taxon>Dothideomycetes</taxon>
        <taxon>Pleosporomycetidae</taxon>
        <taxon>Pleosporales</taxon>
        <taxon>Pleosporineae</taxon>
        <taxon>Didymellaceae</taxon>
        <taxon>Macroventuria</taxon>
    </lineage>
</organism>
<accession>A0ACB6S5Y4</accession>
<dbReference type="Proteomes" id="UP000799754">
    <property type="component" value="Unassembled WGS sequence"/>
</dbReference>
<gene>
    <name evidence="1" type="ORF">BU25DRAFT_21540</name>
</gene>